<comment type="caution">
    <text evidence="2">The sequence shown here is derived from an EMBL/GenBank/DDBJ whole genome shotgun (WGS) entry which is preliminary data.</text>
</comment>
<dbReference type="eggNOG" id="ENOG50333MR">
    <property type="taxonomic scope" value="Bacteria"/>
</dbReference>
<dbReference type="InterPro" id="IPR025348">
    <property type="entry name" value="DUF4252"/>
</dbReference>
<keyword evidence="3" id="KW-1185">Reference proteome</keyword>
<dbReference type="AlphaFoldDB" id="C3JC84"/>
<name>C3JC84_POREA</name>
<reference evidence="2 3" key="1">
    <citation type="submission" date="2009-04" db="EMBL/GenBank/DDBJ databases">
        <authorList>
            <person name="Sebastian Y."/>
            <person name="Madupu R."/>
            <person name="Durkin A.S."/>
            <person name="Torralba M."/>
            <person name="Methe B."/>
            <person name="Sutton G.G."/>
            <person name="Strausberg R.L."/>
            <person name="Nelson K.E."/>
        </authorList>
    </citation>
    <scope>NUCLEOTIDE SEQUENCE [LARGE SCALE GENOMIC DNA]</scope>
    <source>
        <strain evidence="3">ATCC 35406 / DSM 24491 / JCM 8526 / CCUG 16442 / BCRC 14492 / NCTC 13058 / HG 370</strain>
    </source>
</reference>
<dbReference type="Proteomes" id="UP000004295">
    <property type="component" value="Unassembled WGS sequence"/>
</dbReference>
<organism evidence="2 3">
    <name type="scientific">Porphyromonas endodontalis (strain ATCC 35406 / DSM 24491 / JCM 8526 / CCUG 16442 / BCRC 14492 / NCTC 13058 / HG 370)</name>
    <name type="common">Bacteroides endodontalis</name>
    <dbReference type="NCBI Taxonomy" id="553175"/>
    <lineage>
        <taxon>Bacteria</taxon>
        <taxon>Pseudomonadati</taxon>
        <taxon>Bacteroidota</taxon>
        <taxon>Bacteroidia</taxon>
        <taxon>Bacteroidales</taxon>
        <taxon>Porphyromonadaceae</taxon>
        <taxon>Porphyromonas</taxon>
    </lineage>
</organism>
<dbReference type="STRING" id="553175.POREN0001_0484"/>
<sequence length="174" mass="19635">MKLLPIVTALFALLPLTFRPVQAQNNTTLERLMSTDGITVVYLSSSMLSESSLRFSGGNGHSASLHGLIQAVNSVYIFSAADRKNIQLMRSIFTPMIKMDSPTYEQLFFVKEDQRTMHLVGRKKGNEIHDLYLLVDSPEEYVAISFIGKFTRKQIEEAVQSPEQPSRKGPLRNR</sequence>
<evidence type="ECO:0000256" key="1">
    <source>
        <dbReference type="SAM" id="SignalP"/>
    </source>
</evidence>
<evidence type="ECO:0000313" key="2">
    <source>
        <dbReference type="EMBL" id="EEN82196.1"/>
    </source>
</evidence>
<keyword evidence="1" id="KW-0732">Signal</keyword>
<proteinExistence type="predicted"/>
<accession>C3JC84</accession>
<gene>
    <name evidence="2" type="ORF">POREN0001_0484</name>
</gene>
<dbReference type="EMBL" id="ACNN01000029">
    <property type="protein sequence ID" value="EEN82196.1"/>
    <property type="molecule type" value="Genomic_DNA"/>
</dbReference>
<feature type="signal peptide" evidence="1">
    <location>
        <begin position="1"/>
        <end position="23"/>
    </location>
</feature>
<feature type="chain" id="PRO_5002926308" description="DUF4252 domain-containing protein" evidence="1">
    <location>
        <begin position="24"/>
        <end position="174"/>
    </location>
</feature>
<evidence type="ECO:0008006" key="4">
    <source>
        <dbReference type="Google" id="ProtNLM"/>
    </source>
</evidence>
<protein>
    <recommendedName>
        <fullName evidence="4">DUF4252 domain-containing protein</fullName>
    </recommendedName>
</protein>
<dbReference type="RefSeq" id="WP_004334434.1">
    <property type="nucleotide sequence ID" value="NZ_ACNN01000029.1"/>
</dbReference>
<dbReference type="Pfam" id="PF14060">
    <property type="entry name" value="DUF4252"/>
    <property type="match status" value="1"/>
</dbReference>
<dbReference type="GeneID" id="93365738"/>
<evidence type="ECO:0000313" key="3">
    <source>
        <dbReference type="Proteomes" id="UP000004295"/>
    </source>
</evidence>